<dbReference type="InterPro" id="IPR004358">
    <property type="entry name" value="Sig_transdc_His_kin-like_C"/>
</dbReference>
<dbReference type="InterPro" id="IPR036890">
    <property type="entry name" value="HATPase_C_sf"/>
</dbReference>
<organism evidence="16 17">
    <name type="scientific">Caproicibacterium lactatifermentans</name>
    <dbReference type="NCBI Taxonomy" id="2666138"/>
    <lineage>
        <taxon>Bacteria</taxon>
        <taxon>Bacillati</taxon>
        <taxon>Bacillota</taxon>
        <taxon>Clostridia</taxon>
        <taxon>Eubacteriales</taxon>
        <taxon>Oscillospiraceae</taxon>
        <taxon>Caproicibacterium</taxon>
    </lineage>
</organism>
<keyword evidence="9" id="KW-0418">Kinase</keyword>
<evidence type="ECO:0000256" key="2">
    <source>
        <dbReference type="ARBA" id="ARBA00004651"/>
    </source>
</evidence>
<dbReference type="SMART" id="SM00387">
    <property type="entry name" value="HATPase_c"/>
    <property type="match status" value="1"/>
</dbReference>
<evidence type="ECO:0000256" key="6">
    <source>
        <dbReference type="ARBA" id="ARBA00022679"/>
    </source>
</evidence>
<dbReference type="SMART" id="SM00388">
    <property type="entry name" value="HisKA"/>
    <property type="match status" value="1"/>
</dbReference>
<sequence>MNAREVKTRMIKRQMDRSENPRVGWLSSRLSHKALVGLVLVAVLSGLIMCGCFLSYLRSSVDNLYNGIHTESSDSAKQAASFLMDCGGDYKALKSYAVAHSISCEVRDEKGELLFEYQSPQDNNCVVVSGSAKVTLPNQKGPLTIRTFSIPLKRQQISASISRSALVGLCVLDICIFIVVAVMLYLLVLAPIIRLRHTFREYYEHGVLPQRSTRQDELGKLQNTFADMVDVIESKAQSERRLIASVSHDIKTPLTSVMGYSERLVTSKKIPPEKQQQYLRNIHDKSIAIKNIIDEFDDYLEAGLHDTSPMYMMTLNDFCRTVKNEYQAELADAGVELTIECESPASQFRCNYEHMRRFIGNLISNSIQHANAEPLKLRLACWRENEQIILSFSDNGQGVPPDILSHIFEPFFTTDRGRKVSGLGLAICENIIHTHGGTITAANQPAGGLQIQAHLPCINE</sequence>
<keyword evidence="4" id="KW-1003">Cell membrane</keyword>
<keyword evidence="11 14" id="KW-1133">Transmembrane helix</keyword>
<dbReference type="EC" id="2.7.13.3" evidence="3"/>
<feature type="transmembrane region" description="Helical" evidence="14">
    <location>
        <begin position="165"/>
        <end position="190"/>
    </location>
</feature>
<accession>A0A859DR69</accession>
<dbReference type="CDD" id="cd00075">
    <property type="entry name" value="HATPase"/>
    <property type="match status" value="1"/>
</dbReference>
<dbReference type="InterPro" id="IPR005467">
    <property type="entry name" value="His_kinase_dom"/>
</dbReference>
<evidence type="ECO:0000256" key="11">
    <source>
        <dbReference type="ARBA" id="ARBA00022989"/>
    </source>
</evidence>
<keyword evidence="6" id="KW-0808">Transferase</keyword>
<dbReference type="Gene3D" id="3.30.565.10">
    <property type="entry name" value="Histidine kinase-like ATPase, C-terminal domain"/>
    <property type="match status" value="1"/>
</dbReference>
<dbReference type="Gene3D" id="6.10.340.10">
    <property type="match status" value="1"/>
</dbReference>
<dbReference type="Proteomes" id="UP000501316">
    <property type="component" value="Chromosome"/>
</dbReference>
<dbReference type="PANTHER" id="PTHR45528:SF1">
    <property type="entry name" value="SENSOR HISTIDINE KINASE CPXA"/>
    <property type="match status" value="1"/>
</dbReference>
<evidence type="ECO:0000256" key="9">
    <source>
        <dbReference type="ARBA" id="ARBA00022777"/>
    </source>
</evidence>
<dbReference type="EMBL" id="CP046051">
    <property type="protein sequence ID" value="QKN24310.1"/>
    <property type="molecule type" value="Genomic_DNA"/>
</dbReference>
<dbReference type="GO" id="GO:0005524">
    <property type="term" value="F:ATP binding"/>
    <property type="evidence" value="ECO:0007669"/>
    <property type="project" value="UniProtKB-KW"/>
</dbReference>
<keyword evidence="5" id="KW-0597">Phosphoprotein</keyword>
<dbReference type="PROSITE" id="PS50109">
    <property type="entry name" value="HIS_KIN"/>
    <property type="match status" value="1"/>
</dbReference>
<dbReference type="CDD" id="cd06225">
    <property type="entry name" value="HAMP"/>
    <property type="match status" value="1"/>
</dbReference>
<dbReference type="GO" id="GO:0000155">
    <property type="term" value="F:phosphorelay sensor kinase activity"/>
    <property type="evidence" value="ECO:0007669"/>
    <property type="project" value="InterPro"/>
</dbReference>
<dbReference type="SUPFAM" id="SSF47384">
    <property type="entry name" value="Homodimeric domain of signal transducing histidine kinase"/>
    <property type="match status" value="1"/>
</dbReference>
<evidence type="ECO:0000256" key="14">
    <source>
        <dbReference type="SAM" id="Phobius"/>
    </source>
</evidence>
<evidence type="ECO:0000256" key="10">
    <source>
        <dbReference type="ARBA" id="ARBA00022840"/>
    </source>
</evidence>
<evidence type="ECO:0000256" key="4">
    <source>
        <dbReference type="ARBA" id="ARBA00022475"/>
    </source>
</evidence>
<dbReference type="AlphaFoldDB" id="A0A859DR69"/>
<gene>
    <name evidence="16" type="ORF">GJQ69_07330</name>
</gene>
<evidence type="ECO:0000256" key="13">
    <source>
        <dbReference type="ARBA" id="ARBA00023136"/>
    </source>
</evidence>
<name>A0A859DR69_9FIRM</name>
<keyword evidence="10" id="KW-0067">ATP-binding</keyword>
<evidence type="ECO:0000256" key="1">
    <source>
        <dbReference type="ARBA" id="ARBA00000085"/>
    </source>
</evidence>
<evidence type="ECO:0000256" key="5">
    <source>
        <dbReference type="ARBA" id="ARBA00022553"/>
    </source>
</evidence>
<keyword evidence="7 14" id="KW-0812">Transmembrane</keyword>
<proteinExistence type="predicted"/>
<dbReference type="SUPFAM" id="SSF55874">
    <property type="entry name" value="ATPase domain of HSP90 chaperone/DNA topoisomerase II/histidine kinase"/>
    <property type="match status" value="1"/>
</dbReference>
<dbReference type="KEGG" id="clf:GJQ69_07330"/>
<dbReference type="InterPro" id="IPR036097">
    <property type="entry name" value="HisK_dim/P_sf"/>
</dbReference>
<keyword evidence="13 14" id="KW-0472">Membrane</keyword>
<dbReference type="GO" id="GO:0005886">
    <property type="term" value="C:plasma membrane"/>
    <property type="evidence" value="ECO:0007669"/>
    <property type="project" value="UniProtKB-SubCell"/>
</dbReference>
<comment type="catalytic activity">
    <reaction evidence="1">
        <text>ATP + protein L-histidine = ADP + protein N-phospho-L-histidine.</text>
        <dbReference type="EC" id="2.7.13.3"/>
    </reaction>
</comment>
<protein>
    <recommendedName>
        <fullName evidence="3">histidine kinase</fullName>
        <ecNumber evidence="3">2.7.13.3</ecNumber>
    </recommendedName>
</protein>
<dbReference type="Gene3D" id="1.10.287.130">
    <property type="match status" value="1"/>
</dbReference>
<dbReference type="InterPro" id="IPR050398">
    <property type="entry name" value="HssS/ArlS-like"/>
</dbReference>
<dbReference type="InterPro" id="IPR003661">
    <property type="entry name" value="HisK_dim/P_dom"/>
</dbReference>
<evidence type="ECO:0000313" key="17">
    <source>
        <dbReference type="Proteomes" id="UP000501316"/>
    </source>
</evidence>
<comment type="subcellular location">
    <subcellularLocation>
        <location evidence="2">Cell membrane</location>
        <topology evidence="2">Multi-pass membrane protein</topology>
    </subcellularLocation>
</comment>
<dbReference type="Pfam" id="PF02518">
    <property type="entry name" value="HATPase_c"/>
    <property type="match status" value="1"/>
</dbReference>
<evidence type="ECO:0000256" key="12">
    <source>
        <dbReference type="ARBA" id="ARBA00023012"/>
    </source>
</evidence>
<keyword evidence="12" id="KW-0902">Two-component regulatory system</keyword>
<dbReference type="Pfam" id="PF00512">
    <property type="entry name" value="HisKA"/>
    <property type="match status" value="1"/>
</dbReference>
<evidence type="ECO:0000313" key="16">
    <source>
        <dbReference type="EMBL" id="QKN24310.1"/>
    </source>
</evidence>
<dbReference type="PRINTS" id="PR00344">
    <property type="entry name" value="BCTRLSENSOR"/>
</dbReference>
<dbReference type="InterPro" id="IPR003594">
    <property type="entry name" value="HATPase_dom"/>
</dbReference>
<dbReference type="CDD" id="cd00082">
    <property type="entry name" value="HisKA"/>
    <property type="match status" value="1"/>
</dbReference>
<evidence type="ECO:0000256" key="7">
    <source>
        <dbReference type="ARBA" id="ARBA00022692"/>
    </source>
</evidence>
<evidence type="ECO:0000256" key="8">
    <source>
        <dbReference type="ARBA" id="ARBA00022741"/>
    </source>
</evidence>
<evidence type="ECO:0000256" key="3">
    <source>
        <dbReference type="ARBA" id="ARBA00012438"/>
    </source>
</evidence>
<feature type="domain" description="Histidine kinase" evidence="15">
    <location>
        <begin position="245"/>
        <end position="459"/>
    </location>
</feature>
<keyword evidence="8" id="KW-0547">Nucleotide-binding</keyword>
<evidence type="ECO:0000259" key="15">
    <source>
        <dbReference type="PROSITE" id="PS50109"/>
    </source>
</evidence>
<dbReference type="PANTHER" id="PTHR45528">
    <property type="entry name" value="SENSOR HISTIDINE KINASE CPXA"/>
    <property type="match status" value="1"/>
</dbReference>
<feature type="transmembrane region" description="Helical" evidence="14">
    <location>
        <begin position="35"/>
        <end position="57"/>
    </location>
</feature>
<reference evidence="16 17" key="1">
    <citation type="submission" date="2019-11" db="EMBL/GenBank/DDBJ databases">
        <authorList>
            <person name="Ren C."/>
            <person name="Wang H."/>
            <person name="Xu Y."/>
        </authorList>
    </citation>
    <scope>NUCLEOTIDE SEQUENCE [LARGE SCALE GENOMIC DNA]</scope>
    <source>
        <strain evidence="16 17">LBM 19010</strain>
    </source>
</reference>